<comment type="caution">
    <text evidence="8">The sequence shown here is derived from an EMBL/GenBank/DDBJ whole genome shotgun (WGS) entry which is preliminary data.</text>
</comment>
<evidence type="ECO:0000256" key="4">
    <source>
        <dbReference type="ARBA" id="ARBA00023136"/>
    </source>
</evidence>
<evidence type="ECO:0000256" key="5">
    <source>
        <dbReference type="SAM" id="MobiDB-lite"/>
    </source>
</evidence>
<gene>
    <name evidence="8" type="ORF">GE061_014299</name>
</gene>
<proteinExistence type="predicted"/>
<comment type="subcellular location">
    <subcellularLocation>
        <location evidence="1">Membrane</location>
        <topology evidence="1">Multi-pass membrane protein</topology>
    </subcellularLocation>
</comment>
<feature type="transmembrane region" description="Helical" evidence="6">
    <location>
        <begin position="86"/>
        <end position="104"/>
    </location>
</feature>
<feature type="domain" description="Major facilitator superfamily (MFS) profile" evidence="7">
    <location>
        <begin position="1"/>
        <end position="408"/>
    </location>
</feature>
<dbReference type="Pfam" id="PF07690">
    <property type="entry name" value="MFS_1"/>
    <property type="match status" value="1"/>
</dbReference>
<dbReference type="GO" id="GO:0097037">
    <property type="term" value="P:heme export"/>
    <property type="evidence" value="ECO:0007669"/>
    <property type="project" value="TreeGrafter"/>
</dbReference>
<keyword evidence="2 6" id="KW-0812">Transmembrane</keyword>
<evidence type="ECO:0000256" key="2">
    <source>
        <dbReference type="ARBA" id="ARBA00022692"/>
    </source>
</evidence>
<dbReference type="EMBL" id="WIXP02000005">
    <property type="protein sequence ID" value="KAF6211184.1"/>
    <property type="molecule type" value="Genomic_DNA"/>
</dbReference>
<dbReference type="InterPro" id="IPR020846">
    <property type="entry name" value="MFS_dom"/>
</dbReference>
<feature type="transmembrane region" description="Helical" evidence="6">
    <location>
        <begin position="160"/>
        <end position="182"/>
    </location>
</feature>
<dbReference type="GO" id="GO:0016020">
    <property type="term" value="C:membrane"/>
    <property type="evidence" value="ECO:0007669"/>
    <property type="project" value="UniProtKB-SubCell"/>
</dbReference>
<dbReference type="InterPro" id="IPR036259">
    <property type="entry name" value="MFS_trans_sf"/>
</dbReference>
<evidence type="ECO:0000313" key="8">
    <source>
        <dbReference type="EMBL" id="KAF6211184.1"/>
    </source>
</evidence>
<dbReference type="GO" id="GO:0020037">
    <property type="term" value="F:heme binding"/>
    <property type="evidence" value="ECO:0007669"/>
    <property type="project" value="TreeGrafter"/>
</dbReference>
<feature type="region of interest" description="Disordered" evidence="5">
    <location>
        <begin position="482"/>
        <end position="575"/>
    </location>
</feature>
<dbReference type="AlphaFoldDB" id="A0A8S9XRD7"/>
<dbReference type="PANTHER" id="PTHR10924:SF4">
    <property type="entry name" value="GH15861P"/>
    <property type="match status" value="1"/>
</dbReference>
<dbReference type="InterPro" id="IPR049680">
    <property type="entry name" value="FLVCR1-2_SLC49-like"/>
</dbReference>
<reference evidence="8" key="1">
    <citation type="journal article" date="2021" name="Mol. Ecol. Resour.">
        <title>Apolygus lucorum genome provides insights into omnivorousness and mesophyll feeding.</title>
        <authorList>
            <person name="Liu Y."/>
            <person name="Liu H."/>
            <person name="Wang H."/>
            <person name="Huang T."/>
            <person name="Liu B."/>
            <person name="Yang B."/>
            <person name="Yin L."/>
            <person name="Li B."/>
            <person name="Zhang Y."/>
            <person name="Zhang S."/>
            <person name="Jiang F."/>
            <person name="Zhang X."/>
            <person name="Ren Y."/>
            <person name="Wang B."/>
            <person name="Wang S."/>
            <person name="Lu Y."/>
            <person name="Wu K."/>
            <person name="Fan W."/>
            <person name="Wang G."/>
        </authorList>
    </citation>
    <scope>NUCLEOTIDE SEQUENCE</scope>
    <source>
        <strain evidence="8">12Hb</strain>
    </source>
</reference>
<keyword evidence="9" id="KW-1185">Reference proteome</keyword>
<accession>A0A8S9XRD7</accession>
<dbReference type="GO" id="GO:0015232">
    <property type="term" value="F:heme transmembrane transporter activity"/>
    <property type="evidence" value="ECO:0007669"/>
    <property type="project" value="TreeGrafter"/>
</dbReference>
<sequence>MVLSAIANAVHWLQFSIISGILEDYYDVSPVVIAWTAMMFSVTFVIFVFPSIWLIERVGLKNMLISGDILMIIGAWLKLASMERELFYCGFAGQIIVGMAQVAIVNVPSYLAGLWFPSNEVSTASAIGVIGTQVGVALGILIPPILVSETKDTDIIRMELSWLYVTFALMPTLLLPLIIFVFKDVPLKPPSYAQLETLLKKRSRQNEENPKSDIREMLISLLTNVNYLLVVTSYSLILATYYCISTLLELLYHGHFQELEKVGVIGTVFVVASIFGILFYGWILDKTHKFKLIAIAAYCFSLGGLGIFWLALNLRDDRLMFVSVTVLGLFLASYVAIAIEFSSEMTYPISETISTSILLSFGEFLSVVLIFMSTELFEIFGELAVILTTTIFMLVGFLATLLISSKGVLKRYEASARSPTPSKNAVAATTNDTNIEQPTASIISYRGEFHHRIMRKLTPFRNKILVHGVKNDLLDKRKSHLEDPAMNKSNGNQDEDDSQKESPKGGAKNVLLDKRKSHLEVPVMNKSNAHQDEDGSQQEPKLLKKVTPNTSEENSLKTESRSIKAITNSGRQALQ</sequence>
<feature type="transmembrane region" description="Helical" evidence="6">
    <location>
        <begin position="383"/>
        <end position="403"/>
    </location>
</feature>
<dbReference type="Proteomes" id="UP000466442">
    <property type="component" value="Linkage Group LG5"/>
</dbReference>
<feature type="transmembrane region" description="Helical" evidence="6">
    <location>
        <begin position="264"/>
        <end position="284"/>
    </location>
</feature>
<name>A0A8S9XRD7_APOLU</name>
<dbReference type="Gene3D" id="1.20.1250.20">
    <property type="entry name" value="MFS general substrate transporter like domains"/>
    <property type="match status" value="1"/>
</dbReference>
<keyword evidence="3 6" id="KW-1133">Transmembrane helix</keyword>
<dbReference type="PANTHER" id="PTHR10924">
    <property type="entry name" value="MAJOR FACILITATOR SUPERFAMILY PROTEIN-RELATED"/>
    <property type="match status" value="1"/>
</dbReference>
<evidence type="ECO:0000259" key="7">
    <source>
        <dbReference type="PROSITE" id="PS50850"/>
    </source>
</evidence>
<dbReference type="InterPro" id="IPR011701">
    <property type="entry name" value="MFS"/>
</dbReference>
<protein>
    <recommendedName>
        <fullName evidence="7">Major facilitator superfamily (MFS) profile domain-containing protein</fullName>
    </recommendedName>
</protein>
<dbReference type="OrthoDB" id="422206at2759"/>
<feature type="transmembrane region" description="Helical" evidence="6">
    <location>
        <begin position="319"/>
        <end position="341"/>
    </location>
</feature>
<feature type="transmembrane region" description="Helical" evidence="6">
    <location>
        <begin position="353"/>
        <end position="371"/>
    </location>
</feature>
<feature type="transmembrane region" description="Helical" evidence="6">
    <location>
        <begin position="124"/>
        <end position="148"/>
    </location>
</feature>
<evidence type="ECO:0000256" key="6">
    <source>
        <dbReference type="SAM" id="Phobius"/>
    </source>
</evidence>
<feature type="compositionally biased region" description="Polar residues" evidence="5">
    <location>
        <begin position="565"/>
        <end position="575"/>
    </location>
</feature>
<keyword evidence="4 6" id="KW-0472">Membrane</keyword>
<feature type="transmembrane region" description="Helical" evidence="6">
    <location>
        <begin position="227"/>
        <end position="252"/>
    </location>
</feature>
<evidence type="ECO:0000256" key="3">
    <source>
        <dbReference type="ARBA" id="ARBA00022989"/>
    </source>
</evidence>
<evidence type="ECO:0000313" key="9">
    <source>
        <dbReference type="Proteomes" id="UP000466442"/>
    </source>
</evidence>
<feature type="transmembrane region" description="Helical" evidence="6">
    <location>
        <begin position="32"/>
        <end position="55"/>
    </location>
</feature>
<dbReference type="PROSITE" id="PS50850">
    <property type="entry name" value="MFS"/>
    <property type="match status" value="1"/>
</dbReference>
<organism evidence="8 9">
    <name type="scientific">Apolygus lucorum</name>
    <name type="common">Small green plant bug</name>
    <name type="synonym">Lygocoris lucorum</name>
    <dbReference type="NCBI Taxonomy" id="248454"/>
    <lineage>
        <taxon>Eukaryota</taxon>
        <taxon>Metazoa</taxon>
        <taxon>Ecdysozoa</taxon>
        <taxon>Arthropoda</taxon>
        <taxon>Hexapoda</taxon>
        <taxon>Insecta</taxon>
        <taxon>Pterygota</taxon>
        <taxon>Neoptera</taxon>
        <taxon>Paraneoptera</taxon>
        <taxon>Hemiptera</taxon>
        <taxon>Heteroptera</taxon>
        <taxon>Panheteroptera</taxon>
        <taxon>Cimicomorpha</taxon>
        <taxon>Miridae</taxon>
        <taxon>Mirini</taxon>
        <taxon>Apolygus</taxon>
    </lineage>
</organism>
<evidence type="ECO:0000256" key="1">
    <source>
        <dbReference type="ARBA" id="ARBA00004141"/>
    </source>
</evidence>
<dbReference type="SUPFAM" id="SSF103473">
    <property type="entry name" value="MFS general substrate transporter"/>
    <property type="match status" value="1"/>
</dbReference>
<feature type="transmembrane region" description="Helical" evidence="6">
    <location>
        <begin position="290"/>
        <end position="312"/>
    </location>
</feature>